<comment type="caution">
    <text evidence="2">The sequence shown here is derived from an EMBL/GenBank/DDBJ whole genome shotgun (WGS) entry which is preliminary data.</text>
</comment>
<evidence type="ECO:0000313" key="3">
    <source>
        <dbReference type="Proteomes" id="UP000826195"/>
    </source>
</evidence>
<dbReference type="Proteomes" id="UP000826195">
    <property type="component" value="Unassembled WGS sequence"/>
</dbReference>
<evidence type="ECO:0000313" key="2">
    <source>
        <dbReference type="EMBL" id="KAH0547139.1"/>
    </source>
</evidence>
<organism evidence="2 3">
    <name type="scientific">Cotesia glomerata</name>
    <name type="common">Lepidopteran parasitic wasp</name>
    <name type="synonym">Apanteles glomeratus</name>
    <dbReference type="NCBI Taxonomy" id="32391"/>
    <lineage>
        <taxon>Eukaryota</taxon>
        <taxon>Metazoa</taxon>
        <taxon>Ecdysozoa</taxon>
        <taxon>Arthropoda</taxon>
        <taxon>Hexapoda</taxon>
        <taxon>Insecta</taxon>
        <taxon>Pterygota</taxon>
        <taxon>Neoptera</taxon>
        <taxon>Endopterygota</taxon>
        <taxon>Hymenoptera</taxon>
        <taxon>Apocrita</taxon>
        <taxon>Ichneumonoidea</taxon>
        <taxon>Braconidae</taxon>
        <taxon>Microgastrinae</taxon>
        <taxon>Cotesia</taxon>
    </lineage>
</organism>
<gene>
    <name evidence="2" type="ORF">KQX54_017230</name>
</gene>
<sequence>MYRLRKKQLTQGIKSSVNEVLHTPSTSNSRMTLEPSPQPVTTGSVSPTLIHSNNIHITVQVEVHRENSPVQYDHRLTPENVP</sequence>
<name>A0AAV7I616_COTGL</name>
<evidence type="ECO:0000256" key="1">
    <source>
        <dbReference type="SAM" id="MobiDB-lite"/>
    </source>
</evidence>
<accession>A0AAV7I616</accession>
<keyword evidence="3" id="KW-1185">Reference proteome</keyword>
<reference evidence="2 3" key="1">
    <citation type="journal article" date="2021" name="J. Hered.">
        <title>A chromosome-level genome assembly of the parasitoid wasp, Cotesia glomerata (Hymenoptera: Braconidae).</title>
        <authorList>
            <person name="Pinto B.J."/>
            <person name="Weis J.J."/>
            <person name="Gamble T."/>
            <person name="Ode P.J."/>
            <person name="Paul R."/>
            <person name="Zaspel J.M."/>
        </authorList>
    </citation>
    <scope>NUCLEOTIDE SEQUENCE [LARGE SCALE GENOMIC DNA]</scope>
    <source>
        <strain evidence="2">CgM1</strain>
    </source>
</reference>
<feature type="compositionally biased region" description="Polar residues" evidence="1">
    <location>
        <begin position="9"/>
        <end position="31"/>
    </location>
</feature>
<feature type="region of interest" description="Disordered" evidence="1">
    <location>
        <begin position="1"/>
        <end position="47"/>
    </location>
</feature>
<dbReference type="EMBL" id="JAHXZJ010002237">
    <property type="protein sequence ID" value="KAH0547139.1"/>
    <property type="molecule type" value="Genomic_DNA"/>
</dbReference>
<dbReference type="AlphaFoldDB" id="A0AAV7I616"/>
<proteinExistence type="predicted"/>
<protein>
    <submittedName>
        <fullName evidence="2">Uncharacterized protein</fullName>
    </submittedName>
</protein>